<dbReference type="PANTHER" id="PTHR35531">
    <property type="entry name" value="INNER MEMBRANE PROTEIN YBCI-RELATED"/>
    <property type="match status" value="1"/>
</dbReference>
<organism evidence="2">
    <name type="scientific">Tolypothrix bouteillei VB521301</name>
    <dbReference type="NCBI Taxonomy" id="1479485"/>
    <lineage>
        <taxon>Bacteria</taxon>
        <taxon>Bacillati</taxon>
        <taxon>Cyanobacteriota</taxon>
        <taxon>Cyanophyceae</taxon>
        <taxon>Nostocales</taxon>
        <taxon>Tolypothrichaceae</taxon>
        <taxon>Tolypothrix</taxon>
    </lineage>
</organism>
<feature type="transmembrane region" description="Helical" evidence="1">
    <location>
        <begin position="68"/>
        <end position="88"/>
    </location>
</feature>
<keyword evidence="1" id="KW-0812">Transmembrane</keyword>
<keyword evidence="1" id="KW-1133">Transmembrane helix</keyword>
<evidence type="ECO:0000313" key="2">
    <source>
        <dbReference type="EMBL" id="KIE12531.1"/>
    </source>
</evidence>
<dbReference type="EMBL" id="JHEG02000036">
    <property type="protein sequence ID" value="KIE12531.1"/>
    <property type="molecule type" value="Genomic_DNA"/>
</dbReference>
<protein>
    <submittedName>
        <fullName evidence="2">Hydrolase</fullName>
    </submittedName>
</protein>
<dbReference type="InterPro" id="IPR007404">
    <property type="entry name" value="YdjM-like"/>
</dbReference>
<dbReference type="STRING" id="1479485.DA73_0209435"/>
<dbReference type="OrthoDB" id="419488at2"/>
<keyword evidence="2" id="KW-0378">Hydrolase</keyword>
<dbReference type="Pfam" id="PF04307">
    <property type="entry name" value="YdjM"/>
    <property type="match status" value="1"/>
</dbReference>
<dbReference type="PANTHER" id="PTHR35531:SF1">
    <property type="entry name" value="INNER MEMBRANE PROTEIN YBCI-RELATED"/>
    <property type="match status" value="1"/>
</dbReference>
<gene>
    <name evidence="2" type="ORF">DA73_0209435</name>
</gene>
<accession>A0A0C1NI99</accession>
<name>A0A0C1NI99_9CYAN</name>
<dbReference type="AlphaFoldDB" id="A0A0C1NI99"/>
<evidence type="ECO:0000256" key="1">
    <source>
        <dbReference type="SAM" id="Phobius"/>
    </source>
</evidence>
<comment type="caution">
    <text evidence="2">The sequence shown here is derived from an EMBL/GenBank/DDBJ whole genome shotgun (WGS) entry which is preliminary data.</text>
</comment>
<keyword evidence="1" id="KW-0472">Membrane</keyword>
<proteinExistence type="predicted"/>
<feature type="transmembrane region" description="Helical" evidence="1">
    <location>
        <begin position="139"/>
        <end position="158"/>
    </location>
</feature>
<feature type="transmembrane region" description="Helical" evidence="1">
    <location>
        <begin position="100"/>
        <end position="118"/>
    </location>
</feature>
<reference evidence="2" key="1">
    <citation type="journal article" date="2015" name="Genome Announc.">
        <title>Draft Genome Sequence of Tolypothrix boutellei Strain VB521301.</title>
        <authorList>
            <person name="Chandrababunaidu M.M."/>
            <person name="Singh D."/>
            <person name="Sen D."/>
            <person name="Bhan S."/>
            <person name="Das S."/>
            <person name="Gupta A."/>
            <person name="Adhikary S.P."/>
            <person name="Tripathy S."/>
        </authorList>
    </citation>
    <scope>NUCLEOTIDE SEQUENCE</scope>
    <source>
        <strain evidence="2">VB521301</strain>
    </source>
</reference>
<sequence>MMGFTHLVIGSMGTSIIMGTTDAGLLLVGAAATLLPDVDTSTSIAGRALFPISRELERRFPHRSCTHSLVASGIVAILFYPLALASYVPINLIHALNIGYFLGYFADIFTAAGCELFWPSTVRAVWPGNRNYRLRTNSPVEYGVLVVLSFLLALSIAINSNGGILTQFNRLIASTEGVEQIYNQSGATHLITVRIQGVFRKGRSRVTGEFFIVDSHGQGFLVLSPDGKLYKAGKEADCQIITEQITANVGEIAMTRFEALTLNDENLEASLRTFDRANTLTFVTGEITVDVPEDITFTDDLRQFPFIQLSGASVKLESAPLGFVIQVARNQFATGRLSIKSIIKDG</sequence>
<dbReference type="GO" id="GO:0016787">
    <property type="term" value="F:hydrolase activity"/>
    <property type="evidence" value="ECO:0007669"/>
    <property type="project" value="UniProtKB-KW"/>
</dbReference>